<evidence type="ECO:0000256" key="1">
    <source>
        <dbReference type="SAM" id="Phobius"/>
    </source>
</evidence>
<dbReference type="eggNOG" id="COG0697">
    <property type="taxonomic scope" value="Bacteria"/>
</dbReference>
<dbReference type="PANTHER" id="PTHR22911">
    <property type="entry name" value="ACYL-MALONYL CONDENSING ENZYME-RELATED"/>
    <property type="match status" value="1"/>
</dbReference>
<dbReference type="InterPro" id="IPR037185">
    <property type="entry name" value="EmrE-like"/>
</dbReference>
<feature type="domain" description="EamA" evidence="2">
    <location>
        <begin position="145"/>
        <end position="268"/>
    </location>
</feature>
<dbReference type="Proteomes" id="UP000019113">
    <property type="component" value="Unassembled WGS sequence"/>
</dbReference>
<feature type="transmembrane region" description="Helical" evidence="1">
    <location>
        <begin position="136"/>
        <end position="156"/>
    </location>
</feature>
<accession>W1N130</accession>
<feature type="transmembrane region" description="Helical" evidence="1">
    <location>
        <begin position="226"/>
        <end position="246"/>
    </location>
</feature>
<dbReference type="PANTHER" id="PTHR22911:SF103">
    <property type="entry name" value="BLR2811 PROTEIN"/>
    <property type="match status" value="1"/>
</dbReference>
<feature type="transmembrane region" description="Helical" evidence="1">
    <location>
        <begin position="58"/>
        <end position="80"/>
    </location>
</feature>
<keyword evidence="1" id="KW-1133">Transmembrane helix</keyword>
<dbReference type="EMBL" id="AVBC01000056">
    <property type="protein sequence ID" value="ERL49204.1"/>
    <property type="molecule type" value="Genomic_DNA"/>
</dbReference>
<gene>
    <name evidence="3" type="ORF">BJB45_21440</name>
</gene>
<organism evidence="3 4">
    <name type="scientific">Halomonas huangheensis</name>
    <dbReference type="NCBI Taxonomy" id="1178482"/>
    <lineage>
        <taxon>Bacteria</taxon>
        <taxon>Pseudomonadati</taxon>
        <taxon>Pseudomonadota</taxon>
        <taxon>Gammaproteobacteria</taxon>
        <taxon>Oceanospirillales</taxon>
        <taxon>Halomonadaceae</taxon>
        <taxon>Halomonas</taxon>
    </lineage>
</organism>
<dbReference type="PATRIC" id="fig|1178482.3.peg.4143"/>
<dbReference type="AlphaFoldDB" id="W1N130"/>
<dbReference type="STRING" id="1178482.AR456_00655"/>
<evidence type="ECO:0000313" key="4">
    <source>
        <dbReference type="Proteomes" id="UP000019113"/>
    </source>
</evidence>
<dbReference type="InterPro" id="IPR000620">
    <property type="entry name" value="EamA_dom"/>
</dbReference>
<name>W1N130_9GAMM</name>
<evidence type="ECO:0000259" key="2">
    <source>
        <dbReference type="Pfam" id="PF00892"/>
    </source>
</evidence>
<protein>
    <recommendedName>
        <fullName evidence="2">EamA domain-containing protein</fullName>
    </recommendedName>
</protein>
<feature type="domain" description="EamA" evidence="2">
    <location>
        <begin position="1"/>
        <end position="129"/>
    </location>
</feature>
<dbReference type="Pfam" id="PF00892">
    <property type="entry name" value="EamA"/>
    <property type="match status" value="2"/>
</dbReference>
<proteinExistence type="predicted"/>
<keyword evidence="1" id="KW-0812">Transmembrane</keyword>
<keyword evidence="4" id="KW-1185">Reference proteome</keyword>
<comment type="caution">
    <text evidence="3">The sequence shown here is derived from an EMBL/GenBank/DDBJ whole genome shotgun (WGS) entry which is preliminary data.</text>
</comment>
<feature type="transmembrane region" description="Helical" evidence="1">
    <location>
        <begin position="252"/>
        <end position="271"/>
    </location>
</feature>
<evidence type="ECO:0000313" key="3">
    <source>
        <dbReference type="EMBL" id="ERL49204.1"/>
    </source>
</evidence>
<keyword evidence="1" id="KW-0472">Membrane</keyword>
<reference evidence="3 4" key="1">
    <citation type="submission" date="2013-08" db="EMBL/GenBank/DDBJ databases">
        <title>draft genome of Halomonas huanghegensis, strain BJGMM-B45T.</title>
        <authorList>
            <person name="Miao C."/>
            <person name="Wan Y."/>
            <person name="Jin W."/>
        </authorList>
    </citation>
    <scope>NUCLEOTIDE SEQUENCE [LARGE SCALE GENOMIC DNA]</scope>
    <source>
        <strain evidence="3 4">BJGMM-B45</strain>
    </source>
</reference>
<feature type="transmembrane region" description="Helical" evidence="1">
    <location>
        <begin position="86"/>
        <end position="107"/>
    </location>
</feature>
<feature type="transmembrane region" description="Helical" evidence="1">
    <location>
        <begin position="114"/>
        <end position="130"/>
    </location>
</feature>
<dbReference type="SUPFAM" id="SSF103481">
    <property type="entry name" value="Multidrug resistance efflux transporter EmrE"/>
    <property type="match status" value="2"/>
</dbReference>
<feature type="transmembrane region" description="Helical" evidence="1">
    <location>
        <begin position="25"/>
        <end position="46"/>
    </location>
</feature>
<feature type="transmembrane region" description="Helical" evidence="1">
    <location>
        <begin position="198"/>
        <end position="219"/>
    </location>
</feature>
<sequence>MLVAAATFVAMDSMAKQLGQSYSPVQLVWARYGVHLIVMVVGLLALRRFDRSILISQAPLGQFFRGVLLLGATIFSYLAVRELPLAQVYVINFSSPVIVTLLAIPLLGEPVNGIRIAAVLAGFSGVFVAMQPDLVAMNPAMAFPVGMAFCFAMYQLATRYFSHQDSPITSLLYTAVAGGLLCSLVVPFSWTPIQVSDMLPFVAIGTLGAVGHLALILAMRFASASLVSPFLYSQLLWATLSGFLFFNELPTLNTLAGAFMVIGSGMILLFWGRQDRVKHGNGE</sequence>
<feature type="transmembrane region" description="Helical" evidence="1">
    <location>
        <begin position="168"/>
        <end position="186"/>
    </location>
</feature>
<dbReference type="GO" id="GO:0016020">
    <property type="term" value="C:membrane"/>
    <property type="evidence" value="ECO:0007669"/>
    <property type="project" value="InterPro"/>
</dbReference>